<reference evidence="2 3" key="1">
    <citation type="submission" date="2021-02" db="EMBL/GenBank/DDBJ databases">
        <title>Actinophytocola xerophila sp. nov., isolated from soil of cotton cropping field.</title>
        <authorList>
            <person name="Huang R."/>
            <person name="Chen X."/>
            <person name="Ge X."/>
            <person name="Liu W."/>
        </authorList>
    </citation>
    <scope>NUCLEOTIDE SEQUENCE [LARGE SCALE GENOMIC DNA]</scope>
    <source>
        <strain evidence="2 3">S1-96</strain>
    </source>
</reference>
<proteinExistence type="predicted"/>
<comment type="caution">
    <text evidence="2">The sequence shown here is derived from an EMBL/GenBank/DDBJ whole genome shotgun (WGS) entry which is preliminary data.</text>
</comment>
<dbReference type="Proteomes" id="UP001156441">
    <property type="component" value="Unassembled WGS sequence"/>
</dbReference>
<feature type="region of interest" description="Disordered" evidence="1">
    <location>
        <begin position="85"/>
        <end position="106"/>
    </location>
</feature>
<organism evidence="2 3">
    <name type="scientific">Actinophytocola gossypii</name>
    <dbReference type="NCBI Taxonomy" id="2812003"/>
    <lineage>
        <taxon>Bacteria</taxon>
        <taxon>Bacillati</taxon>
        <taxon>Actinomycetota</taxon>
        <taxon>Actinomycetes</taxon>
        <taxon>Pseudonocardiales</taxon>
        <taxon>Pseudonocardiaceae</taxon>
    </lineage>
</organism>
<evidence type="ECO:0000256" key="1">
    <source>
        <dbReference type="SAM" id="MobiDB-lite"/>
    </source>
</evidence>
<evidence type="ECO:0000313" key="3">
    <source>
        <dbReference type="Proteomes" id="UP001156441"/>
    </source>
</evidence>
<keyword evidence="3" id="KW-1185">Reference proteome</keyword>
<evidence type="ECO:0000313" key="2">
    <source>
        <dbReference type="EMBL" id="MCT2586315.1"/>
    </source>
</evidence>
<name>A0ABT2JFW0_9PSEU</name>
<accession>A0ABT2JFW0</accession>
<protein>
    <submittedName>
        <fullName evidence="2">Uncharacterized protein</fullName>
    </submittedName>
</protein>
<gene>
    <name evidence="2" type="ORF">JT362_24655</name>
</gene>
<sequence>MRQQPDIRDAVLRRLDLLDRAAGHADPSTLLPLARAELHRLADGWRHLLRTHRADESGRCAACHHGVRARRWPCPVWRSAHEQLIGEGLPHRQRPHPLRNPFRTTP</sequence>
<dbReference type="EMBL" id="JAFFZE010000017">
    <property type="protein sequence ID" value="MCT2586315.1"/>
    <property type="molecule type" value="Genomic_DNA"/>
</dbReference>